<evidence type="ECO:0000256" key="1">
    <source>
        <dbReference type="ARBA" id="ARBA00004571"/>
    </source>
</evidence>
<keyword evidence="5 9" id="KW-0798">TonB box</keyword>
<dbReference type="Proteomes" id="UP000319014">
    <property type="component" value="Unassembled WGS sequence"/>
</dbReference>
<keyword evidence="13" id="KW-0675">Receptor</keyword>
<accession>A0A521FTK2</accession>
<dbReference type="OrthoDB" id="9760333at2"/>
<dbReference type="InterPro" id="IPR036942">
    <property type="entry name" value="Beta-barrel_TonB_sf"/>
</dbReference>
<dbReference type="InterPro" id="IPR039426">
    <property type="entry name" value="TonB-dep_rcpt-like"/>
</dbReference>
<keyword evidence="3 8" id="KW-1134">Transmembrane beta strand</keyword>
<reference evidence="13 14" key="1">
    <citation type="submission" date="2017-05" db="EMBL/GenBank/DDBJ databases">
        <authorList>
            <person name="Varghese N."/>
            <person name="Submissions S."/>
        </authorList>
    </citation>
    <scope>NUCLEOTIDE SEQUENCE [LARGE SCALE GENOMIC DNA]</scope>
    <source>
        <strain evidence="13 14">DSM 100094</strain>
    </source>
</reference>
<dbReference type="GO" id="GO:0009279">
    <property type="term" value="C:cell outer membrane"/>
    <property type="evidence" value="ECO:0007669"/>
    <property type="project" value="UniProtKB-SubCell"/>
</dbReference>
<dbReference type="InterPro" id="IPR000531">
    <property type="entry name" value="Beta-barrel_TonB"/>
</dbReference>
<dbReference type="InterPro" id="IPR037066">
    <property type="entry name" value="Plug_dom_sf"/>
</dbReference>
<comment type="similarity">
    <text evidence="8 9">Belongs to the TonB-dependent receptor family.</text>
</comment>
<evidence type="ECO:0000256" key="4">
    <source>
        <dbReference type="ARBA" id="ARBA00022692"/>
    </source>
</evidence>
<dbReference type="InterPro" id="IPR012910">
    <property type="entry name" value="Plug_dom"/>
</dbReference>
<dbReference type="GO" id="GO:0015344">
    <property type="term" value="F:siderophore uptake transmembrane transporter activity"/>
    <property type="evidence" value="ECO:0007669"/>
    <property type="project" value="TreeGrafter"/>
</dbReference>
<dbReference type="PANTHER" id="PTHR32552:SF74">
    <property type="entry name" value="HYDROXAMATE SIDEROPHORE RECEPTOR FHUE"/>
    <property type="match status" value="1"/>
</dbReference>
<evidence type="ECO:0000256" key="9">
    <source>
        <dbReference type="RuleBase" id="RU003357"/>
    </source>
</evidence>
<keyword evidence="2 8" id="KW-0813">Transport</keyword>
<comment type="subcellular location">
    <subcellularLocation>
        <location evidence="1 8">Cell outer membrane</location>
        <topology evidence="1 8">Multi-pass membrane protein</topology>
    </subcellularLocation>
</comment>
<evidence type="ECO:0000256" key="10">
    <source>
        <dbReference type="SAM" id="SignalP"/>
    </source>
</evidence>
<dbReference type="SUPFAM" id="SSF56935">
    <property type="entry name" value="Porins"/>
    <property type="match status" value="1"/>
</dbReference>
<feature type="domain" description="TonB-dependent receptor plug" evidence="12">
    <location>
        <begin position="66"/>
        <end position="158"/>
    </location>
</feature>
<dbReference type="Pfam" id="PF00593">
    <property type="entry name" value="TonB_dep_Rec_b-barrel"/>
    <property type="match status" value="1"/>
</dbReference>
<protein>
    <submittedName>
        <fullName evidence="13">TonB-dependent Receptor Plug Domain</fullName>
    </submittedName>
</protein>
<keyword evidence="4 8" id="KW-0812">Transmembrane</keyword>
<feature type="chain" id="PRO_5021748618" evidence="10">
    <location>
        <begin position="24"/>
        <end position="515"/>
    </location>
</feature>
<evidence type="ECO:0000313" key="14">
    <source>
        <dbReference type="Proteomes" id="UP000319014"/>
    </source>
</evidence>
<gene>
    <name evidence="13" type="ORF">SAMN06265221_1372</name>
</gene>
<dbReference type="PANTHER" id="PTHR32552">
    <property type="entry name" value="FERRICHROME IRON RECEPTOR-RELATED"/>
    <property type="match status" value="1"/>
</dbReference>
<dbReference type="Gene3D" id="2.170.130.10">
    <property type="entry name" value="TonB-dependent receptor, plug domain"/>
    <property type="match status" value="1"/>
</dbReference>
<evidence type="ECO:0000256" key="8">
    <source>
        <dbReference type="PROSITE-ProRule" id="PRU01360"/>
    </source>
</evidence>
<evidence type="ECO:0000256" key="6">
    <source>
        <dbReference type="ARBA" id="ARBA00023136"/>
    </source>
</evidence>
<evidence type="ECO:0000256" key="3">
    <source>
        <dbReference type="ARBA" id="ARBA00022452"/>
    </source>
</evidence>
<keyword evidence="7 8" id="KW-0998">Cell outer membrane</keyword>
<sequence length="515" mass="57006">MRKSIATTAVLGMSLGVVAIANAQDTTNGSDPYVLDTVVLKASEQSTAEQDYVAPTSVNRVQAEPLDTPQTITAFTAARITDQDIRSDLDLLQMTPGVDVTSKEGFSRIRGFSAQTAIEGIPVGTFIGRQAADLSAFEQVEILKGPAAIFQGEGAAGGMINYSFKRPTGTETLQVKAGFGDPTSRQLQVDYNIAPLLDGRLRARFVGAYEDRDQFDPEKYERASLYAVTEYDLTDSTVLRFSAWRQSNDVVQGFRAGLPTYSDGTLIDFPQGTTATQDWSLYKFRSLWLNAEVEHEFNDRWKLRLAYRNGDSHHSSTRSVAGLCENPSVPGYEAGGIDRDDPDGRQCYALSYWNDWNQYEIYDANLNGAFDAFGHTHDVLLGFTLKREWFRRAFGRGIGANSEFIVDIFDPNPHVVDRPDYIIDEPWGAKGDPNNQYTLFGQVNFQATDRLSIPIGGRFTWLKTADGDWTAKGEFTPSISAVYKISDNTMVYAQYAQMFTANRGGPGIWTGLPLS</sequence>
<organism evidence="13 14">
    <name type="scientific">Paracoccus laeviglucosivorans</name>
    <dbReference type="NCBI Taxonomy" id="1197861"/>
    <lineage>
        <taxon>Bacteria</taxon>
        <taxon>Pseudomonadati</taxon>
        <taxon>Pseudomonadota</taxon>
        <taxon>Alphaproteobacteria</taxon>
        <taxon>Rhodobacterales</taxon>
        <taxon>Paracoccaceae</taxon>
        <taxon>Paracoccus</taxon>
    </lineage>
</organism>
<dbReference type="EMBL" id="FXTK01000037">
    <property type="protein sequence ID" value="SMO98831.1"/>
    <property type="molecule type" value="Genomic_DNA"/>
</dbReference>
<dbReference type="AlphaFoldDB" id="A0A521FTK2"/>
<evidence type="ECO:0000256" key="5">
    <source>
        <dbReference type="ARBA" id="ARBA00023077"/>
    </source>
</evidence>
<keyword evidence="6 8" id="KW-0472">Membrane</keyword>
<dbReference type="Pfam" id="PF07715">
    <property type="entry name" value="Plug"/>
    <property type="match status" value="1"/>
</dbReference>
<evidence type="ECO:0000259" key="12">
    <source>
        <dbReference type="Pfam" id="PF07715"/>
    </source>
</evidence>
<dbReference type="Gene3D" id="2.40.170.20">
    <property type="entry name" value="TonB-dependent receptor, beta-barrel domain"/>
    <property type="match status" value="1"/>
</dbReference>
<feature type="domain" description="TonB-dependent receptor-like beta-barrel" evidence="11">
    <location>
        <begin position="231"/>
        <end position="506"/>
    </location>
</feature>
<dbReference type="PROSITE" id="PS52016">
    <property type="entry name" value="TONB_DEPENDENT_REC_3"/>
    <property type="match status" value="1"/>
</dbReference>
<feature type="signal peptide" evidence="10">
    <location>
        <begin position="1"/>
        <end position="23"/>
    </location>
</feature>
<keyword evidence="10" id="KW-0732">Signal</keyword>
<proteinExistence type="inferred from homology"/>
<evidence type="ECO:0000259" key="11">
    <source>
        <dbReference type="Pfam" id="PF00593"/>
    </source>
</evidence>
<dbReference type="RefSeq" id="WP_142664976.1">
    <property type="nucleotide sequence ID" value="NZ_FXTK01000037.1"/>
</dbReference>
<keyword evidence="14" id="KW-1185">Reference proteome</keyword>
<evidence type="ECO:0000313" key="13">
    <source>
        <dbReference type="EMBL" id="SMO98831.1"/>
    </source>
</evidence>
<evidence type="ECO:0000256" key="2">
    <source>
        <dbReference type="ARBA" id="ARBA00022448"/>
    </source>
</evidence>
<evidence type="ECO:0000256" key="7">
    <source>
        <dbReference type="ARBA" id="ARBA00023237"/>
    </source>
</evidence>
<name>A0A521FTK2_9RHOB</name>